<dbReference type="OrthoDB" id="495134at2"/>
<gene>
    <name evidence="1" type="ORF">DSM107003_35230</name>
</gene>
<name>A0A3S1A6W9_ANAVA</name>
<dbReference type="AlphaFoldDB" id="A0A3S1A6W9"/>
<accession>A0A3S1A6W9</accession>
<dbReference type="EMBL" id="RSCM01000012">
    <property type="protein sequence ID" value="RUS94846.1"/>
    <property type="molecule type" value="Genomic_DNA"/>
</dbReference>
<dbReference type="Proteomes" id="UP000276103">
    <property type="component" value="Unassembled WGS sequence"/>
</dbReference>
<organism evidence="1 2">
    <name type="scientific">Trichormus variabilis SAG 1403-4b</name>
    <dbReference type="NCBI Taxonomy" id="447716"/>
    <lineage>
        <taxon>Bacteria</taxon>
        <taxon>Bacillati</taxon>
        <taxon>Cyanobacteriota</taxon>
        <taxon>Cyanophyceae</taxon>
        <taxon>Nostocales</taxon>
        <taxon>Nostocaceae</taxon>
        <taxon>Trichormus</taxon>
    </lineage>
</organism>
<sequence length="147" mass="17153">MQKNLSDCEKVLLKNFEVRQYLVKMSEIVKKYFPDNNTEAEIWCSKMFEGFKILIPQADGLIDAVLNVCFWQQSSEDGSFSFTAPYKLDHIEFHSIWDKVSQVDAYYNYCGNWVYSGWLTEDKIAPDQVTSLCVELFTLFKDLTITL</sequence>
<reference evidence="1 2" key="1">
    <citation type="journal article" date="2019" name="Genome Biol. Evol.">
        <title>Day and night: Metabolic profiles and evolutionary relationships of six axenic non-marine cyanobacteria.</title>
        <authorList>
            <person name="Will S.E."/>
            <person name="Henke P."/>
            <person name="Boedeker C."/>
            <person name="Huang S."/>
            <person name="Brinkmann H."/>
            <person name="Rohde M."/>
            <person name="Jarek M."/>
            <person name="Friedl T."/>
            <person name="Seufert S."/>
            <person name="Schumacher M."/>
            <person name="Overmann J."/>
            <person name="Neumann-Schaal M."/>
            <person name="Petersen J."/>
        </authorList>
    </citation>
    <scope>NUCLEOTIDE SEQUENCE [LARGE SCALE GENOMIC DNA]</scope>
    <source>
        <strain evidence="1 2">SAG 1403-4b</strain>
    </source>
</reference>
<comment type="caution">
    <text evidence="1">The sequence shown here is derived from an EMBL/GenBank/DDBJ whole genome shotgun (WGS) entry which is preliminary data.</text>
</comment>
<protein>
    <submittedName>
        <fullName evidence="1">Uncharacterized protein</fullName>
    </submittedName>
</protein>
<evidence type="ECO:0000313" key="1">
    <source>
        <dbReference type="EMBL" id="RUS94846.1"/>
    </source>
</evidence>
<evidence type="ECO:0000313" key="2">
    <source>
        <dbReference type="Proteomes" id="UP000276103"/>
    </source>
</evidence>
<dbReference type="RefSeq" id="WP_127055392.1">
    <property type="nucleotide sequence ID" value="NZ_RSCM01000012.1"/>
</dbReference>
<proteinExistence type="predicted"/>
<keyword evidence="2" id="KW-1185">Reference proteome</keyword>